<dbReference type="RefSeq" id="WP_070369686.1">
    <property type="nucleotide sequence ID" value="NZ_LKEU01000010.1"/>
</dbReference>
<dbReference type="CDD" id="cd02516">
    <property type="entry name" value="CDP-ME_synthetase"/>
    <property type="match status" value="1"/>
</dbReference>
<gene>
    <name evidence="7 8" type="primary">ispD</name>
    <name evidence="8" type="ORF">ACWI_01090</name>
</gene>
<dbReference type="HAMAP" id="MF_00108">
    <property type="entry name" value="IspD"/>
    <property type="match status" value="1"/>
</dbReference>
<keyword evidence="6 7" id="KW-0414">Isoprene biosynthesis</keyword>
<dbReference type="EMBL" id="LKEU01000010">
    <property type="protein sequence ID" value="OFV72203.1"/>
    <property type="molecule type" value="Genomic_DNA"/>
</dbReference>
<comment type="similarity">
    <text evidence="3 7">Belongs to the IspD/TarI cytidylyltransferase family. IspD subfamily.</text>
</comment>
<dbReference type="PROSITE" id="PS01295">
    <property type="entry name" value="ISPD"/>
    <property type="match status" value="1"/>
</dbReference>
<protein>
    <recommendedName>
        <fullName evidence="7">2-C-methyl-D-erythritol 4-phosphate cytidylyltransferase</fullName>
        <ecNumber evidence="7">2.7.7.60</ecNumber>
    </recommendedName>
    <alternativeName>
        <fullName evidence="7">4-diphosphocytidyl-2C-methyl-D-erythritol synthase</fullName>
    </alternativeName>
    <alternativeName>
        <fullName evidence="7">MEP cytidylyltransferase</fullName>
        <shortName evidence="7">MCT</shortName>
    </alternativeName>
</protein>
<dbReference type="Pfam" id="PF01128">
    <property type="entry name" value="IspD"/>
    <property type="match status" value="1"/>
</dbReference>
<evidence type="ECO:0000313" key="9">
    <source>
        <dbReference type="Proteomes" id="UP000176244"/>
    </source>
</evidence>
<comment type="caution">
    <text evidence="8">The sequence shown here is derived from an EMBL/GenBank/DDBJ whole genome shotgun (WGS) entry which is preliminary data.</text>
</comment>
<feature type="site" description="Positions MEP for the nucleophilic attack" evidence="7">
    <location>
        <position position="157"/>
    </location>
</feature>
<dbReference type="InterPro" id="IPR001228">
    <property type="entry name" value="IspD"/>
</dbReference>
<dbReference type="SUPFAM" id="SSF53448">
    <property type="entry name" value="Nucleotide-diphospho-sugar transferases"/>
    <property type="match status" value="1"/>
</dbReference>
<evidence type="ECO:0000313" key="8">
    <source>
        <dbReference type="EMBL" id="OFV72203.1"/>
    </source>
</evidence>
<dbReference type="STRING" id="52694.ACWI_01090"/>
<comment type="pathway">
    <text evidence="2 7">Isoprenoid biosynthesis; isopentenyl diphosphate biosynthesis via DXP pathway; isopentenyl diphosphate from 1-deoxy-D-xylulose 5-phosphate: step 2/6.</text>
</comment>
<feature type="site" description="Transition state stabilizer" evidence="7">
    <location>
        <position position="18"/>
    </location>
</feature>
<evidence type="ECO:0000256" key="1">
    <source>
        <dbReference type="ARBA" id="ARBA00001282"/>
    </source>
</evidence>
<comment type="function">
    <text evidence="7">Catalyzes the formation of 4-diphosphocytidyl-2-C-methyl-D-erythritol from CTP and 2-C-methyl-D-erythritol 4-phosphate (MEP).</text>
</comment>
<evidence type="ECO:0000256" key="6">
    <source>
        <dbReference type="ARBA" id="ARBA00023229"/>
    </source>
</evidence>
<name>A0A1F2PLC0_9FIRM</name>
<dbReference type="AlphaFoldDB" id="A0A1F2PLC0"/>
<dbReference type="PANTHER" id="PTHR32125:SF4">
    <property type="entry name" value="2-C-METHYL-D-ERYTHRITOL 4-PHOSPHATE CYTIDYLYLTRANSFERASE, CHLOROPLASTIC"/>
    <property type="match status" value="1"/>
</dbReference>
<evidence type="ECO:0000256" key="5">
    <source>
        <dbReference type="ARBA" id="ARBA00022695"/>
    </source>
</evidence>
<dbReference type="Proteomes" id="UP000176244">
    <property type="component" value="Unassembled WGS sequence"/>
</dbReference>
<dbReference type="EC" id="2.7.7.60" evidence="7"/>
<evidence type="ECO:0000256" key="4">
    <source>
        <dbReference type="ARBA" id="ARBA00022679"/>
    </source>
</evidence>
<dbReference type="NCBIfam" id="TIGR00453">
    <property type="entry name" value="ispD"/>
    <property type="match status" value="1"/>
</dbReference>
<feature type="site" description="Positions MEP for the nucleophilic attack" evidence="7">
    <location>
        <position position="213"/>
    </location>
</feature>
<reference evidence="8 9" key="1">
    <citation type="submission" date="2015-09" db="EMBL/GenBank/DDBJ databases">
        <title>Genome sequence of Acetobacterium wieringae DSM 1911.</title>
        <authorList>
            <person name="Poehlein A."/>
            <person name="Bengelsdorf F.R."/>
            <person name="Schiel-Bengelsdorf B."/>
            <person name="Duerre P."/>
            <person name="Daniel R."/>
        </authorList>
    </citation>
    <scope>NUCLEOTIDE SEQUENCE [LARGE SCALE GENOMIC DNA]</scope>
    <source>
        <strain evidence="8 9">DSM 1911</strain>
    </source>
</reference>
<dbReference type="GO" id="GO:0050518">
    <property type="term" value="F:2-C-methyl-D-erythritol 4-phosphate cytidylyltransferase activity"/>
    <property type="evidence" value="ECO:0007669"/>
    <property type="project" value="UniProtKB-UniRule"/>
</dbReference>
<dbReference type="FunFam" id="3.90.550.10:FF:000003">
    <property type="entry name" value="2-C-methyl-D-erythritol 4-phosphate cytidylyltransferase"/>
    <property type="match status" value="1"/>
</dbReference>
<dbReference type="PANTHER" id="PTHR32125">
    <property type="entry name" value="2-C-METHYL-D-ERYTHRITOL 4-PHOSPHATE CYTIDYLYLTRANSFERASE, CHLOROPLASTIC"/>
    <property type="match status" value="1"/>
</dbReference>
<organism evidence="8 9">
    <name type="scientific">Acetobacterium wieringae</name>
    <dbReference type="NCBI Taxonomy" id="52694"/>
    <lineage>
        <taxon>Bacteria</taxon>
        <taxon>Bacillati</taxon>
        <taxon>Bacillota</taxon>
        <taxon>Clostridia</taxon>
        <taxon>Eubacteriales</taxon>
        <taxon>Eubacteriaceae</taxon>
        <taxon>Acetobacterium</taxon>
    </lineage>
</organism>
<feature type="site" description="Transition state stabilizer" evidence="7">
    <location>
        <position position="25"/>
    </location>
</feature>
<evidence type="ECO:0000256" key="2">
    <source>
        <dbReference type="ARBA" id="ARBA00004787"/>
    </source>
</evidence>
<evidence type="ECO:0000256" key="3">
    <source>
        <dbReference type="ARBA" id="ARBA00009789"/>
    </source>
</evidence>
<dbReference type="InterPro" id="IPR029044">
    <property type="entry name" value="Nucleotide-diphossugar_trans"/>
</dbReference>
<proteinExistence type="inferred from homology"/>
<evidence type="ECO:0000256" key="7">
    <source>
        <dbReference type="HAMAP-Rule" id="MF_00108"/>
    </source>
</evidence>
<sequence length="234" mass="25901">MENVLTSVIIPAAGLGRRMKASVSKQYLQLNGKPILAHTLDVFEKCSLIDEIVLVINPEERQLCQDQVIGVYSYSKIKLVAGGETRQESVYAGLKAVNQQTRIVLIHDGARPLISESVICKSIEETIKYRATVVGVPAKNTIKVISDDGFVEATPDRNYLVEIQTPQTFDYDLIKEAHQKALESGVSGTDDAFLVEWLKVPVKIVVGDYTNIKITTPEDLTIAESIIKRMAENQ</sequence>
<dbReference type="GO" id="GO:0019288">
    <property type="term" value="P:isopentenyl diphosphate biosynthetic process, methylerythritol 4-phosphate pathway"/>
    <property type="evidence" value="ECO:0007669"/>
    <property type="project" value="UniProtKB-UniRule"/>
</dbReference>
<dbReference type="UniPathway" id="UPA00056">
    <property type="reaction ID" value="UER00093"/>
</dbReference>
<accession>A0A1F2PLC0</accession>
<keyword evidence="5 7" id="KW-0548">Nucleotidyltransferase</keyword>
<comment type="catalytic activity">
    <reaction evidence="1 7">
        <text>2-C-methyl-D-erythritol 4-phosphate + CTP + H(+) = 4-CDP-2-C-methyl-D-erythritol + diphosphate</text>
        <dbReference type="Rhea" id="RHEA:13429"/>
        <dbReference type="ChEBI" id="CHEBI:15378"/>
        <dbReference type="ChEBI" id="CHEBI:33019"/>
        <dbReference type="ChEBI" id="CHEBI:37563"/>
        <dbReference type="ChEBI" id="CHEBI:57823"/>
        <dbReference type="ChEBI" id="CHEBI:58262"/>
        <dbReference type="EC" id="2.7.7.60"/>
    </reaction>
</comment>
<dbReference type="InterPro" id="IPR018294">
    <property type="entry name" value="ISPD_synthase_CS"/>
</dbReference>
<dbReference type="Gene3D" id="3.90.550.10">
    <property type="entry name" value="Spore Coat Polysaccharide Biosynthesis Protein SpsA, Chain A"/>
    <property type="match status" value="1"/>
</dbReference>
<dbReference type="InterPro" id="IPR050088">
    <property type="entry name" value="IspD/TarI_cytidylyltransf_bact"/>
</dbReference>
<dbReference type="InterPro" id="IPR034683">
    <property type="entry name" value="IspD/TarI"/>
</dbReference>
<keyword evidence="4 7" id="KW-0808">Transferase</keyword>